<name>A2FYK1_TRIV3</name>
<dbReference type="STRING" id="5722.A2FYK1"/>
<keyword evidence="1" id="KW-0175">Coiled coil</keyword>
<sequence length="374" mass="43839">MNNAQEEIIKLAKATQKANTDLINQRKQIQITYSTNQKRLLDIQNEFEQFSKTNQSKELQKEYNSLSNHYNSLQQENNGILEEIEKIKELFRPAVEKYCQEREMCKDIKAKKLKATSELEKLNEYIKKVSTTVTLSQQNAILKEEFAQKEKNYLNKIDKLQESLKDLQYQLDQIMDERSKAKFQVSEQISTIKALEERKDRRDNSIDKLDRSIREKTQEYNDKDDYLNTLKKEKADVQNELENVLNEITKTRKAIKKMQLKTAEAEQKKLEAAAKFAPLEKAFTDKINEIKSISKQKFDAQLEDIKKNMSEIDSTLIQKRTEYENASNLNKDLKDKVQSLQKELNEKSAEQERILNDLNIEKAQLAQKLAEVTV</sequence>
<dbReference type="RefSeq" id="XP_001302935.1">
    <property type="nucleotide sequence ID" value="XM_001302934.1"/>
</dbReference>
<reference evidence="2" key="2">
    <citation type="journal article" date="2007" name="Science">
        <title>Draft genome sequence of the sexually transmitted pathogen Trichomonas vaginalis.</title>
        <authorList>
            <person name="Carlton J.M."/>
            <person name="Hirt R.P."/>
            <person name="Silva J.C."/>
            <person name="Delcher A.L."/>
            <person name="Schatz M."/>
            <person name="Zhao Q."/>
            <person name="Wortman J.R."/>
            <person name="Bidwell S.L."/>
            <person name="Alsmark U.C.M."/>
            <person name="Besteiro S."/>
            <person name="Sicheritz-Ponten T."/>
            <person name="Noel C.J."/>
            <person name="Dacks J.B."/>
            <person name="Foster P.G."/>
            <person name="Simillion C."/>
            <person name="Van de Peer Y."/>
            <person name="Miranda-Saavedra D."/>
            <person name="Barton G.J."/>
            <person name="Westrop G.D."/>
            <person name="Mueller S."/>
            <person name="Dessi D."/>
            <person name="Fiori P.L."/>
            <person name="Ren Q."/>
            <person name="Paulsen I."/>
            <person name="Zhang H."/>
            <person name="Bastida-Corcuera F.D."/>
            <person name="Simoes-Barbosa A."/>
            <person name="Brown M.T."/>
            <person name="Hayes R.D."/>
            <person name="Mukherjee M."/>
            <person name="Okumura C.Y."/>
            <person name="Schneider R."/>
            <person name="Smith A.J."/>
            <person name="Vanacova S."/>
            <person name="Villalvazo M."/>
            <person name="Haas B.J."/>
            <person name="Pertea M."/>
            <person name="Feldblyum T.V."/>
            <person name="Utterback T.R."/>
            <person name="Shu C.L."/>
            <person name="Osoegawa K."/>
            <person name="de Jong P.J."/>
            <person name="Hrdy I."/>
            <person name="Horvathova L."/>
            <person name="Zubacova Z."/>
            <person name="Dolezal P."/>
            <person name="Malik S.B."/>
            <person name="Logsdon J.M. Jr."/>
            <person name="Henze K."/>
            <person name="Gupta A."/>
            <person name="Wang C.C."/>
            <person name="Dunne R.L."/>
            <person name="Upcroft J.A."/>
            <person name="Upcroft P."/>
            <person name="White O."/>
            <person name="Salzberg S.L."/>
            <person name="Tang P."/>
            <person name="Chiu C.-H."/>
            <person name="Lee Y.-S."/>
            <person name="Embley T.M."/>
            <person name="Coombs G.H."/>
            <person name="Mottram J.C."/>
            <person name="Tachezy J."/>
            <person name="Fraser-Liggett C.M."/>
            <person name="Johnson P.J."/>
        </authorList>
    </citation>
    <scope>NUCLEOTIDE SEQUENCE [LARGE SCALE GENOMIC DNA]</scope>
    <source>
        <strain evidence="2">G3</strain>
    </source>
</reference>
<dbReference type="VEuPathDB" id="TrichDB:TVAGG3_0363040"/>
<keyword evidence="3" id="KW-1185">Reference proteome</keyword>
<dbReference type="VEuPathDB" id="TrichDB:TVAG_300230"/>
<reference evidence="2" key="1">
    <citation type="submission" date="2006-10" db="EMBL/GenBank/DDBJ databases">
        <authorList>
            <person name="Amadeo P."/>
            <person name="Zhao Q."/>
            <person name="Wortman J."/>
            <person name="Fraser-Liggett C."/>
            <person name="Carlton J."/>
        </authorList>
    </citation>
    <scope>NUCLEOTIDE SEQUENCE</scope>
    <source>
        <strain evidence="2">G3</strain>
    </source>
</reference>
<dbReference type="EMBL" id="DS114146">
    <property type="protein sequence ID" value="EAX90005.1"/>
    <property type="molecule type" value="Genomic_DNA"/>
</dbReference>
<protein>
    <submittedName>
        <fullName evidence="2">Uncharacterized protein</fullName>
    </submittedName>
</protein>
<dbReference type="SMR" id="A2FYK1"/>
<accession>A2FYK1</accession>
<gene>
    <name evidence="2" type="ORF">TVAG_300230</name>
</gene>
<evidence type="ECO:0000313" key="2">
    <source>
        <dbReference type="EMBL" id="EAX90005.1"/>
    </source>
</evidence>
<feature type="coiled-coil region" evidence="1">
    <location>
        <begin position="316"/>
        <end position="368"/>
    </location>
</feature>
<proteinExistence type="predicted"/>
<evidence type="ECO:0000313" key="3">
    <source>
        <dbReference type="Proteomes" id="UP000001542"/>
    </source>
</evidence>
<dbReference type="KEGG" id="tva:4747683"/>
<feature type="coiled-coil region" evidence="1">
    <location>
        <begin position="56"/>
        <end position="90"/>
    </location>
</feature>
<organism evidence="2 3">
    <name type="scientific">Trichomonas vaginalis (strain ATCC PRA-98 / G3)</name>
    <dbReference type="NCBI Taxonomy" id="412133"/>
    <lineage>
        <taxon>Eukaryota</taxon>
        <taxon>Metamonada</taxon>
        <taxon>Parabasalia</taxon>
        <taxon>Trichomonadida</taxon>
        <taxon>Trichomonadidae</taxon>
        <taxon>Trichomonas</taxon>
    </lineage>
</organism>
<dbReference type="InParanoid" id="A2FYK1"/>
<dbReference type="AlphaFoldDB" id="A2FYK1"/>
<feature type="coiled-coil region" evidence="1">
    <location>
        <begin position="143"/>
        <end position="275"/>
    </location>
</feature>
<dbReference type="Proteomes" id="UP000001542">
    <property type="component" value="Unassembled WGS sequence"/>
</dbReference>
<evidence type="ECO:0000256" key="1">
    <source>
        <dbReference type="SAM" id="Coils"/>
    </source>
</evidence>